<evidence type="ECO:0000256" key="3">
    <source>
        <dbReference type="ARBA" id="ARBA00005470"/>
    </source>
</evidence>
<keyword evidence="6" id="KW-0137">Centromere</keyword>
<sequence>MVEDASSALTNAIDILCHDYDNPESPNPDGPAQVDVLDDYIQNARAKGLTKLEMTRMVNLVTSKFVKRPVAMRIIREGLIPNCQVPSQCAIRIASCLNNSKVSMQIKAGLLRWLAMICQTNRLEAHSSGKSVIHCLYGLIFAALKYESCRQWVCHILYHSTTIRSLVKSWRIQYVIELYKKNQHSSYLLGLLAAYRRFAPEQVPEYLVPSSRAGIGAKLFKIPDQELDAVISSVFYHEQSTHDYRLAHKRNRLANKVGAPFPQSAVDPSGTGLALEDIQSLQQLVGNLHKLNYPLQMASVLNANSLLAAKMGAWMLALAPSSDDVWERLWNWVVEHGKSVWVLTRIQELMAFSKVPLPADVTEHILTGMLNEMIERHSSNALTINYGHLEASIDLLPFIYNHQREQLQKSIFEPLHEVLVNIVPDNYKDKMILRTIENLSITTSHAPHLGLLIAQFVARLSQTDSVSILDCALRFYEHHVKHLETESGNDLVKKCLACPISSVALRACALGSKLQDSNIRELCQQLKTDLKHYGQSDHLVTEAVKLKIKLRQESISSSSPWAIHVSDSVDTSDDRFDTHILDHLEEIGYSV</sequence>
<comment type="similarity">
    <text evidence="3">Belongs to the CENP-I/CTF3 family.</text>
</comment>
<name>A0A060SZP1_BLAAD</name>
<reference evidence="7" key="2">
    <citation type="submission" date="2014-06" db="EMBL/GenBank/DDBJ databases">
        <title>The complete genome of Blastobotrys (Arxula) adeninivorans LS3 - a yeast of biotechnological interest.</title>
        <authorList>
            <person name="Kunze G."/>
            <person name="Gaillardin C."/>
            <person name="Czernicka M."/>
            <person name="Durrens P."/>
            <person name="Martin T."/>
            <person name="Boer E."/>
            <person name="Gabaldon T."/>
            <person name="Cruz J."/>
            <person name="Talla E."/>
            <person name="Marck C."/>
            <person name="Goffeau A."/>
            <person name="Barbe V."/>
            <person name="Baret P."/>
            <person name="Baronian K."/>
            <person name="Beier S."/>
            <person name="Bleykasten C."/>
            <person name="Bode R."/>
            <person name="Casaregola S."/>
            <person name="Despons L."/>
            <person name="Fairhead C."/>
            <person name="Giersberg M."/>
            <person name="Gierski P."/>
            <person name="Hahnel U."/>
            <person name="Hartmann A."/>
            <person name="Jankowska D."/>
            <person name="Jubin C."/>
            <person name="Jung P."/>
            <person name="Lafontaine I."/>
            <person name="Leh-Louis V."/>
            <person name="Lemaire M."/>
            <person name="Marcet-Houben M."/>
            <person name="Mascher M."/>
            <person name="Morel G."/>
            <person name="Richard G.-F."/>
            <person name="Riechen J."/>
            <person name="Sacerdot C."/>
            <person name="Sarkar A."/>
            <person name="Savel G."/>
            <person name="Schacherer J."/>
            <person name="Sherman D."/>
            <person name="Straub M.-L."/>
            <person name="Stein N."/>
            <person name="Thierry A."/>
            <person name="Trautwein-Schult A."/>
            <person name="Westhof E."/>
            <person name="Worch S."/>
            <person name="Dujon B."/>
            <person name="Souciet J.-L."/>
            <person name="Wincker P."/>
            <person name="Scholz U."/>
            <person name="Neuveglise N."/>
        </authorList>
    </citation>
    <scope>NUCLEOTIDE SEQUENCE</scope>
    <source>
        <strain evidence="7">LS3</strain>
    </source>
</reference>
<protein>
    <submittedName>
        <fullName evidence="7">ARAD1C09812p</fullName>
    </submittedName>
</protein>
<dbReference type="EMBL" id="HG937693">
    <property type="protein sequence ID" value="CDP34325.1"/>
    <property type="molecule type" value="Genomic_DNA"/>
</dbReference>
<keyword evidence="4" id="KW-0158">Chromosome</keyword>
<reference evidence="7" key="1">
    <citation type="submission" date="2014-02" db="EMBL/GenBank/DDBJ databases">
        <authorList>
            <person name="Genoscope - CEA"/>
        </authorList>
    </citation>
    <scope>NUCLEOTIDE SEQUENCE</scope>
    <source>
        <strain evidence="7">LS3</strain>
    </source>
</reference>
<comment type="subcellular location">
    <subcellularLocation>
        <location evidence="2">Chromosome</location>
        <location evidence="2">Centromere</location>
    </subcellularLocation>
    <subcellularLocation>
        <location evidence="1">Nucleus</location>
    </subcellularLocation>
</comment>
<evidence type="ECO:0000256" key="5">
    <source>
        <dbReference type="ARBA" id="ARBA00023242"/>
    </source>
</evidence>
<evidence type="ECO:0000256" key="6">
    <source>
        <dbReference type="ARBA" id="ARBA00023328"/>
    </source>
</evidence>
<dbReference type="GO" id="GO:0034080">
    <property type="term" value="P:CENP-A containing chromatin assembly"/>
    <property type="evidence" value="ECO:0007669"/>
    <property type="project" value="TreeGrafter"/>
</dbReference>
<keyword evidence="5" id="KW-0539">Nucleus</keyword>
<gene>
    <name evidence="7" type="ORF">GNLVRS02_ARAD1C09812g</name>
</gene>
<dbReference type="GO" id="GO:0000070">
    <property type="term" value="P:mitotic sister chromatid segregation"/>
    <property type="evidence" value="ECO:0007669"/>
    <property type="project" value="TreeGrafter"/>
</dbReference>
<evidence type="ECO:0000256" key="2">
    <source>
        <dbReference type="ARBA" id="ARBA00004584"/>
    </source>
</evidence>
<dbReference type="AlphaFoldDB" id="A0A060SZP1"/>
<dbReference type="PANTHER" id="PTHR48208">
    <property type="entry name" value="CENTROMERE PROTEIN I"/>
    <property type="match status" value="1"/>
</dbReference>
<accession>A0A060SZP1</accession>
<dbReference type="Pfam" id="PF07778">
    <property type="entry name" value="CENP-I"/>
    <property type="match status" value="1"/>
</dbReference>
<dbReference type="PANTHER" id="PTHR48208:SF2">
    <property type="entry name" value="CENTROMERE PROTEIN I"/>
    <property type="match status" value="1"/>
</dbReference>
<dbReference type="GO" id="GO:0005634">
    <property type="term" value="C:nucleus"/>
    <property type="evidence" value="ECO:0007669"/>
    <property type="project" value="UniProtKB-SubCell"/>
</dbReference>
<evidence type="ECO:0000256" key="1">
    <source>
        <dbReference type="ARBA" id="ARBA00004123"/>
    </source>
</evidence>
<dbReference type="InterPro" id="IPR012485">
    <property type="entry name" value="CENP-I"/>
</dbReference>
<evidence type="ECO:0000256" key="4">
    <source>
        <dbReference type="ARBA" id="ARBA00022454"/>
    </source>
</evidence>
<organism evidence="7">
    <name type="scientific">Blastobotrys adeninivorans</name>
    <name type="common">Yeast</name>
    <name type="synonym">Arxula adeninivorans</name>
    <dbReference type="NCBI Taxonomy" id="409370"/>
    <lineage>
        <taxon>Eukaryota</taxon>
        <taxon>Fungi</taxon>
        <taxon>Dikarya</taxon>
        <taxon>Ascomycota</taxon>
        <taxon>Saccharomycotina</taxon>
        <taxon>Dipodascomycetes</taxon>
        <taxon>Dipodascales</taxon>
        <taxon>Trichomonascaceae</taxon>
        <taxon>Blastobotrys</taxon>
    </lineage>
</organism>
<proteinExistence type="inferred from homology"/>
<dbReference type="GO" id="GO:0000939">
    <property type="term" value="C:inner kinetochore"/>
    <property type="evidence" value="ECO:0007669"/>
    <property type="project" value="TreeGrafter"/>
</dbReference>
<evidence type="ECO:0000313" key="7">
    <source>
        <dbReference type="EMBL" id="CDP34325.1"/>
    </source>
</evidence>